<dbReference type="AlphaFoldDB" id="A0A9Q9EPB6"/>
<organism evidence="2 3">
    <name type="scientific">Septoria linicola</name>
    <dbReference type="NCBI Taxonomy" id="215465"/>
    <lineage>
        <taxon>Eukaryota</taxon>
        <taxon>Fungi</taxon>
        <taxon>Dikarya</taxon>
        <taxon>Ascomycota</taxon>
        <taxon>Pezizomycotina</taxon>
        <taxon>Dothideomycetes</taxon>
        <taxon>Dothideomycetidae</taxon>
        <taxon>Mycosphaerellales</taxon>
        <taxon>Mycosphaerellaceae</taxon>
        <taxon>Septoria</taxon>
    </lineage>
</organism>
<feature type="chain" id="PRO_5040433505" description="Fungal calcium binding protein domain-containing protein" evidence="1">
    <location>
        <begin position="17"/>
        <end position="132"/>
    </location>
</feature>
<feature type="signal peptide" evidence="1">
    <location>
        <begin position="1"/>
        <end position="16"/>
    </location>
</feature>
<proteinExistence type="predicted"/>
<evidence type="ECO:0008006" key="4">
    <source>
        <dbReference type="Google" id="ProtNLM"/>
    </source>
</evidence>
<keyword evidence="3" id="KW-1185">Reference proteome</keyword>
<evidence type="ECO:0000313" key="2">
    <source>
        <dbReference type="EMBL" id="USW58621.1"/>
    </source>
</evidence>
<name>A0A9Q9EPB6_9PEZI</name>
<keyword evidence="1" id="KW-0732">Signal</keyword>
<accession>A0A9Q9EPB6</accession>
<reference evidence="2" key="1">
    <citation type="submission" date="2022-06" db="EMBL/GenBank/DDBJ databases">
        <title>Complete genome sequences of two strains of the flax pathogen Septoria linicola.</title>
        <authorList>
            <person name="Lapalu N."/>
            <person name="Simon A."/>
            <person name="Demenou B."/>
            <person name="Paumier D."/>
            <person name="Guillot M.-P."/>
            <person name="Gout L."/>
            <person name="Valade R."/>
        </authorList>
    </citation>
    <scope>NUCLEOTIDE SEQUENCE</scope>
    <source>
        <strain evidence="2">SE15195</strain>
    </source>
</reference>
<evidence type="ECO:0000313" key="3">
    <source>
        <dbReference type="Proteomes" id="UP001056384"/>
    </source>
</evidence>
<gene>
    <name evidence="2" type="ORF">Slin15195_G119400</name>
</gene>
<dbReference type="EMBL" id="CP099428">
    <property type="protein sequence ID" value="USW58621.1"/>
    <property type="molecule type" value="Genomic_DNA"/>
</dbReference>
<evidence type="ECO:0000256" key="1">
    <source>
        <dbReference type="SAM" id="SignalP"/>
    </source>
</evidence>
<dbReference type="Proteomes" id="UP001056384">
    <property type="component" value="Chromosome 11"/>
</dbReference>
<protein>
    <recommendedName>
        <fullName evidence="4">Fungal calcium binding protein domain-containing protein</fullName>
    </recommendedName>
</protein>
<sequence length="132" mass="13691">MQFFSTILAIATLATAVVLPRGESATVNFDGHQIDAAKGLGALNDLLDASGLNLKRDEAAISRRTDVPGLNCGFQRAERCAGSTSGVLVNRFWAAIETGKDIEQDTACIAAATAFGSALPTDCKLCLGISTS</sequence>